<dbReference type="RefSeq" id="WP_005868884.1">
    <property type="nucleotide sequence ID" value="NZ_AKFS01000091.1"/>
</dbReference>
<dbReference type="EMBL" id="AKFS01000091">
    <property type="protein sequence ID" value="EJF47314.1"/>
    <property type="molecule type" value="Genomic_DNA"/>
</dbReference>
<evidence type="ECO:0000259" key="1">
    <source>
        <dbReference type="Pfam" id="PF04101"/>
    </source>
</evidence>
<organism evidence="2 3">
    <name type="scientific">Schaalia georgiae F0490</name>
    <dbReference type="NCBI Taxonomy" id="1125717"/>
    <lineage>
        <taxon>Bacteria</taxon>
        <taxon>Bacillati</taxon>
        <taxon>Actinomycetota</taxon>
        <taxon>Actinomycetes</taxon>
        <taxon>Actinomycetales</taxon>
        <taxon>Actinomycetaceae</taxon>
        <taxon>Schaalia</taxon>
    </lineage>
</organism>
<dbReference type="Gene3D" id="3.40.50.2000">
    <property type="entry name" value="Glycogen Phosphorylase B"/>
    <property type="match status" value="1"/>
</dbReference>
<evidence type="ECO:0000313" key="3">
    <source>
        <dbReference type="Proteomes" id="UP000004578"/>
    </source>
</evidence>
<dbReference type="PANTHER" id="PTHR21015:SF28">
    <property type="entry name" value="SLL1722 PROTEIN"/>
    <property type="match status" value="1"/>
</dbReference>
<dbReference type="Pfam" id="PF04101">
    <property type="entry name" value="Glyco_tran_28_C"/>
    <property type="match status" value="1"/>
</dbReference>
<proteinExistence type="predicted"/>
<dbReference type="PATRIC" id="fig|1125717.3.peg.652"/>
<dbReference type="Proteomes" id="UP000004578">
    <property type="component" value="Unassembled WGS sequence"/>
</dbReference>
<accession>J0NJM5</accession>
<dbReference type="SUPFAM" id="SSF53756">
    <property type="entry name" value="UDP-Glycosyltransferase/glycogen phosphorylase"/>
    <property type="match status" value="1"/>
</dbReference>
<dbReference type="AlphaFoldDB" id="J0NJM5"/>
<keyword evidence="3" id="KW-1185">Reference proteome</keyword>
<evidence type="ECO:0000313" key="2">
    <source>
        <dbReference type="EMBL" id="EJF47314.1"/>
    </source>
</evidence>
<keyword evidence="2" id="KW-0808">Transferase</keyword>
<gene>
    <name evidence="2" type="ORF">HMPREF1317_1673</name>
</gene>
<dbReference type="PANTHER" id="PTHR21015">
    <property type="entry name" value="UDP-N-ACETYLGLUCOSAMINE--N-ACETYLMURAMYL-(PENTAPEPTIDE) PYROPHOSPHORYL-UNDECAPRENOL N-ACETYLGLUCOSAMINE TRANSFERASE 1"/>
    <property type="match status" value="1"/>
</dbReference>
<reference evidence="2 3" key="1">
    <citation type="submission" date="2012-05" db="EMBL/GenBank/DDBJ databases">
        <authorList>
            <person name="Harkins D.M."/>
            <person name="Madupu R."/>
            <person name="Durkin A.S."/>
            <person name="Torralba M."/>
            <person name="Methe B."/>
            <person name="Sutton G.G."/>
            <person name="Nelson K.E."/>
        </authorList>
    </citation>
    <scope>NUCLEOTIDE SEQUENCE [LARGE SCALE GENOMIC DNA]</scope>
    <source>
        <strain evidence="2 3">F0490</strain>
    </source>
</reference>
<name>J0NJM5_9ACTO</name>
<dbReference type="GO" id="GO:0016758">
    <property type="term" value="F:hexosyltransferase activity"/>
    <property type="evidence" value="ECO:0007669"/>
    <property type="project" value="InterPro"/>
</dbReference>
<sequence>METPLSVLLYSHDSQGLGHVRRNLALAHHIAASAGAGGLRGLVVSGLAPSPLFTLPHGFDWLALPGVEKRDGVYAPRRLPGPLSETVALRSAILGAALEGFAPDLVIVDRHPLGIRRELEAPLRALRRSHPGARIVLGLRDVLDDPAVAAREWEGLGGADALAPLIDQVWVYGDPRVHDATSSGEIPPALALRALFTGYLAAGRADVDPHPGRLARPYVLTTAGGGSDGGPLVEAAASARVPGGHDHVVVAGPQLAEERFARAQALAGPSTTVVRSCPGLAHRIREAAAVVAMGGYNTVCEILATSTPALIVPREKPRLEQAIRARALSRARAIDTVRQEAATPGLLSRWLAGAVRSRTDRSHVELGGLAAAARAATRLLTRTPEGEPA</sequence>
<comment type="caution">
    <text evidence="2">The sequence shown here is derived from an EMBL/GenBank/DDBJ whole genome shotgun (WGS) entry which is preliminary data.</text>
</comment>
<feature type="domain" description="Glycosyl transferase family 28 C-terminal" evidence="1">
    <location>
        <begin position="277"/>
        <end position="351"/>
    </location>
</feature>
<protein>
    <submittedName>
        <fullName evidence="2">Glycosyltransferase family 1 domain protein</fullName>
    </submittedName>
</protein>
<dbReference type="InterPro" id="IPR007235">
    <property type="entry name" value="Glyco_trans_28_C"/>
</dbReference>